<dbReference type="PANTHER" id="PTHR11802">
    <property type="entry name" value="SERINE PROTEASE FAMILY S10 SERINE CARBOXYPEPTIDASE"/>
    <property type="match status" value="1"/>
</dbReference>
<gene>
    <name evidence="7" type="ORF">HMPREF0620_0063</name>
</gene>
<proteinExistence type="predicted"/>
<keyword evidence="4" id="KW-0378">Hydrolase</keyword>
<evidence type="ECO:0000256" key="3">
    <source>
        <dbReference type="ARBA" id="ARBA00022729"/>
    </source>
</evidence>
<dbReference type="SUPFAM" id="SSF53474">
    <property type="entry name" value="alpha/beta-Hydrolases"/>
    <property type="match status" value="1"/>
</dbReference>
<dbReference type="RefSeq" id="WP_006288500.1">
    <property type="nucleotide sequence ID" value="NZ_AP012333.1"/>
</dbReference>
<dbReference type="KEGG" id="pdo:PSDT_1510"/>
<evidence type="ECO:0000256" key="4">
    <source>
        <dbReference type="ARBA" id="ARBA00022801"/>
    </source>
</evidence>
<dbReference type="GO" id="GO:0006508">
    <property type="term" value="P:proteolysis"/>
    <property type="evidence" value="ECO:0007669"/>
    <property type="project" value="UniProtKB-KW"/>
</dbReference>
<keyword evidence="2" id="KW-0645">Protease</keyword>
<feature type="region of interest" description="Disordered" evidence="6">
    <location>
        <begin position="1"/>
        <end position="49"/>
    </location>
</feature>
<dbReference type="PATRIC" id="fig|864564.6.peg.1655"/>
<keyword evidence="3" id="KW-0732">Signal</keyword>
<evidence type="ECO:0000256" key="5">
    <source>
        <dbReference type="ARBA" id="ARBA00023180"/>
    </source>
</evidence>
<evidence type="ECO:0000256" key="6">
    <source>
        <dbReference type="SAM" id="MobiDB-lite"/>
    </source>
</evidence>
<feature type="compositionally biased region" description="Polar residues" evidence="6">
    <location>
        <begin position="9"/>
        <end position="34"/>
    </location>
</feature>
<keyword evidence="1 7" id="KW-0121">Carboxypeptidase</keyword>
<dbReference type="Proteomes" id="UP000004946">
    <property type="component" value="Chromosome"/>
</dbReference>
<dbReference type="eggNOG" id="COG2939">
    <property type="taxonomic scope" value="Bacteria"/>
</dbReference>
<dbReference type="Gene3D" id="3.40.50.1820">
    <property type="entry name" value="alpha/beta hydrolase"/>
    <property type="match status" value="1"/>
</dbReference>
<dbReference type="InterPro" id="IPR029058">
    <property type="entry name" value="AB_hydrolase_fold"/>
</dbReference>
<sequence>MPDKDAVDQKTQTPQGQIPQGDQARPSDQTQKNNGMPDEAETVSRHKTTIQGKQVSYDAVCGNIWVETKEVKPAASVFHVDFVKVDESGKSDSTRPVTFIFNGGPGSSTTFLLMGSFGPRRIDTGEVAQGLSAPYQVVDNDYSMLPFSDLVFIDAPGAGFSDVADKAKKEIWSVDGDVAAFSQFIRRWCSKNHRWNSPKYLFGESYGTVRGAALALKMQVDGASLTGVTLISNILDYAHTFSGDDQLYIGYFPTFAATAHYHGKAGAGEDAAAFIQKAREFANGEYSKALALGDRLSSEDLDKVAHDYAQLTGLSEDYVKRNNLRVPMERFSKELLHEEDKVVGVYDGRVTGYDLDPARSEETYAADDAYLDPAYTSACENYLREELGVKDHRLRRGFADFDLGGTEPGKSWNWHHTLPDSSVTKALASSFVPFPRVIDDLACAISHEPGLKVLIGNGWYDLCTPMSQTEYDIDHLGLPKPLRANVALTYYPSGHMIYTAPQALAKIWKDLAAFYAADASQVAQLDERQRLPGAFA</sequence>
<evidence type="ECO:0000313" key="7">
    <source>
        <dbReference type="EMBL" id="EFT83058.1"/>
    </source>
</evidence>
<protein>
    <submittedName>
        <fullName evidence="7">Serine carboxypeptidase</fullName>
    </submittedName>
</protein>
<dbReference type="HOGENOM" id="CLU_032786_0_0_11"/>
<evidence type="ECO:0000313" key="8">
    <source>
        <dbReference type="Proteomes" id="UP000004946"/>
    </source>
</evidence>
<dbReference type="GO" id="GO:0004185">
    <property type="term" value="F:serine-type carboxypeptidase activity"/>
    <property type="evidence" value="ECO:0007669"/>
    <property type="project" value="InterPro"/>
</dbReference>
<dbReference type="AlphaFoldDB" id="E6JYP7"/>
<organism evidence="7 8">
    <name type="scientific">Parascardovia denticolens DSM 10105 = JCM 12538</name>
    <dbReference type="NCBI Taxonomy" id="864564"/>
    <lineage>
        <taxon>Bacteria</taxon>
        <taxon>Bacillati</taxon>
        <taxon>Actinomycetota</taxon>
        <taxon>Actinomycetes</taxon>
        <taxon>Bifidobacteriales</taxon>
        <taxon>Bifidobacteriaceae</taxon>
        <taxon>Parascardovia</taxon>
    </lineage>
</organism>
<reference evidence="7 8" key="1">
    <citation type="submission" date="2010-12" db="EMBL/GenBank/DDBJ databases">
        <authorList>
            <person name="Muzny D."/>
            <person name="Qin X."/>
            <person name="Buhay C."/>
            <person name="Dugan-Rocha S."/>
            <person name="Ding Y."/>
            <person name="Chen G."/>
            <person name="Hawes A."/>
            <person name="Holder M."/>
            <person name="Jhangiani S."/>
            <person name="Johnson A."/>
            <person name="Khan Z."/>
            <person name="Li Z."/>
            <person name="Liu W."/>
            <person name="Liu X."/>
            <person name="Perez L."/>
            <person name="Shen H."/>
            <person name="Wang Q."/>
            <person name="Watt J."/>
            <person name="Xi L."/>
            <person name="Xin Y."/>
            <person name="Zhou J."/>
            <person name="Deng J."/>
            <person name="Jiang H."/>
            <person name="Liu Y."/>
            <person name="Qu J."/>
            <person name="Song X.-Z."/>
            <person name="Zhang L."/>
            <person name="Villasana D."/>
            <person name="Johnson A."/>
            <person name="Liu J."/>
            <person name="Liyanage D."/>
            <person name="Lorensuhewa L."/>
            <person name="Robinson T."/>
            <person name="Song A."/>
            <person name="Song B.-B."/>
            <person name="Dinh H."/>
            <person name="Thornton R."/>
            <person name="Coyle M."/>
            <person name="Francisco L."/>
            <person name="Jackson L."/>
            <person name="Javaid M."/>
            <person name="Korchina V."/>
            <person name="Kovar C."/>
            <person name="Mata R."/>
            <person name="Mathew T."/>
            <person name="Ngo R."/>
            <person name="Nguyen L."/>
            <person name="Nguyen N."/>
            <person name="Okwuonu G."/>
            <person name="Ongeri F."/>
            <person name="Pham C."/>
            <person name="Simmons D."/>
            <person name="Wilczek-Boney K."/>
            <person name="Hale W."/>
            <person name="Jakkamsetti A."/>
            <person name="Pham P."/>
            <person name="Ruth R."/>
            <person name="San Lucas F."/>
            <person name="Warren J."/>
            <person name="Zhang J."/>
            <person name="Zhao Z."/>
            <person name="Zhou C."/>
            <person name="Zhu D."/>
            <person name="Lee S."/>
            <person name="Bess C."/>
            <person name="Blankenburg K."/>
            <person name="Forbes L."/>
            <person name="Fu Q."/>
            <person name="Gubbala S."/>
            <person name="Hirani K."/>
            <person name="Jayaseelan J.C."/>
            <person name="Lara F."/>
            <person name="Munidasa M."/>
            <person name="Palculict T."/>
            <person name="Patil S."/>
            <person name="Pu L.-L."/>
            <person name="Saada N."/>
            <person name="Tang L."/>
            <person name="Weissenberger G."/>
            <person name="Zhu Y."/>
            <person name="Hemphill L."/>
            <person name="Shang Y."/>
            <person name="Youmans B."/>
            <person name="Ayvaz T."/>
            <person name="Ross M."/>
            <person name="Santibanez J."/>
            <person name="Aqrawi P."/>
            <person name="Gross S."/>
            <person name="Joshi V."/>
            <person name="Fowler G."/>
            <person name="Nazareth L."/>
            <person name="Reid J."/>
            <person name="Worley K."/>
            <person name="Petrosino J."/>
            <person name="Highlander S."/>
            <person name="Gibbs R."/>
        </authorList>
    </citation>
    <scope>NUCLEOTIDE SEQUENCE [LARGE SCALE GENOMIC DNA]</scope>
    <source>
        <strain evidence="7 8">DSM 10105</strain>
    </source>
</reference>
<evidence type="ECO:0000256" key="2">
    <source>
        <dbReference type="ARBA" id="ARBA00022670"/>
    </source>
</evidence>
<keyword evidence="8" id="KW-1185">Reference proteome</keyword>
<dbReference type="Pfam" id="PF00450">
    <property type="entry name" value="Peptidase_S10"/>
    <property type="match status" value="1"/>
</dbReference>
<dbReference type="EMBL" id="AEON01000001">
    <property type="protein sequence ID" value="EFT83058.1"/>
    <property type="molecule type" value="Genomic_DNA"/>
</dbReference>
<keyword evidence="5" id="KW-0325">Glycoprotein</keyword>
<comment type="caution">
    <text evidence="7">The sequence shown here is derived from an EMBL/GenBank/DDBJ whole genome shotgun (WGS) entry which is preliminary data.</text>
</comment>
<accession>E6JYP7</accession>
<name>E6JYP7_PARDN</name>
<evidence type="ECO:0000256" key="1">
    <source>
        <dbReference type="ARBA" id="ARBA00022645"/>
    </source>
</evidence>
<dbReference type="InterPro" id="IPR001563">
    <property type="entry name" value="Peptidase_S10"/>
</dbReference>
<dbReference type="PANTHER" id="PTHR11802:SF3">
    <property type="entry name" value="RETINOID-INDUCIBLE SERINE CARBOXYPEPTIDASE"/>
    <property type="match status" value="1"/>
</dbReference>